<dbReference type="EMBL" id="MZ556191">
    <property type="protein sequence ID" value="UBJ25925.1"/>
    <property type="molecule type" value="Genomic_DNA"/>
</dbReference>
<sequence length="157" mass="18339">MNSIILNSSAGRRPARMYFRNFLAKGDEIRAIVRMRQDMASDLWRLIRRRGYAKGVDRRTNTPVRRYVHAPALLSEFLGQLPDHLTRLDRYTPRQVAELKLSRAAYDQLGFDEATRRSNIQDEFVWEVEDAFDALQESLGNRVSRRGRRIHYSDIAG</sequence>
<evidence type="ECO:0000313" key="1">
    <source>
        <dbReference type="EMBL" id="UBJ25925.1"/>
    </source>
</evidence>
<name>A0A8K1HHB0_9CIRC</name>
<organism evidence="1">
    <name type="scientific">Red panda circovirus 4</name>
    <dbReference type="NCBI Taxonomy" id="2863953"/>
    <lineage>
        <taxon>Viruses</taxon>
        <taxon>Monodnaviria</taxon>
        <taxon>Shotokuvirae</taxon>
        <taxon>Cressdnaviricota</taxon>
        <taxon>Arfiviricetes</taxon>
        <taxon>Cirlivirales</taxon>
        <taxon>Circoviridae</taxon>
        <taxon>Circovirus</taxon>
    </lineage>
</organism>
<protein>
    <submittedName>
        <fullName evidence="1">Uncharacterized protein</fullName>
    </submittedName>
</protein>
<accession>A0A8K1HHB0</accession>
<proteinExistence type="predicted"/>
<reference evidence="1" key="1">
    <citation type="submission" date="2021-07" db="EMBL/GenBank/DDBJ databases">
        <title>Communication and adaptive evolution of viruses within giant pandas and their associated organisms in a local ecological environment.</title>
        <authorList>
            <person name="Zhao M."/>
            <person name="Liu S."/>
            <person name="Zhang W."/>
        </authorList>
    </citation>
    <scope>NUCLEOTIDE SEQUENCE</scope>
    <source>
        <strain evidence="1">Rpf281cir02-12</strain>
    </source>
</reference>